<dbReference type="Proteomes" id="UP000244571">
    <property type="component" value="Chromosome"/>
</dbReference>
<dbReference type="PANTHER" id="PTHR30143">
    <property type="entry name" value="ACID HYDRATASE"/>
    <property type="match status" value="1"/>
</dbReference>
<dbReference type="Gene3D" id="3.90.850.10">
    <property type="entry name" value="Fumarylacetoacetase-like, C-terminal domain"/>
    <property type="match status" value="1"/>
</dbReference>
<evidence type="ECO:0000256" key="1">
    <source>
        <dbReference type="ARBA" id="ARBA00023239"/>
    </source>
</evidence>
<organism evidence="3 4">
    <name type="scientific">Orrella marina</name>
    <dbReference type="NCBI Taxonomy" id="2163011"/>
    <lineage>
        <taxon>Bacteria</taxon>
        <taxon>Pseudomonadati</taxon>
        <taxon>Pseudomonadota</taxon>
        <taxon>Betaproteobacteria</taxon>
        <taxon>Burkholderiales</taxon>
        <taxon>Alcaligenaceae</taxon>
        <taxon>Orrella</taxon>
    </lineage>
</organism>
<dbReference type="OrthoDB" id="8689761at2"/>
<evidence type="ECO:0000259" key="2">
    <source>
        <dbReference type="Pfam" id="PF01557"/>
    </source>
</evidence>
<reference evidence="3 4" key="1">
    <citation type="submission" date="2018-04" db="EMBL/GenBank/DDBJ databases">
        <title>Bordetella sp. HZ20 isolated from seawater.</title>
        <authorList>
            <person name="Sun C."/>
        </authorList>
    </citation>
    <scope>NUCLEOTIDE SEQUENCE [LARGE SCALE GENOMIC DNA]</scope>
    <source>
        <strain evidence="3 4">HZ20</strain>
    </source>
</reference>
<gene>
    <name evidence="3" type="ORF">DBV39_06405</name>
</gene>
<accession>A0A2R4XHV5</accession>
<dbReference type="GO" id="GO:0008684">
    <property type="term" value="F:2-oxopent-4-enoate hydratase activity"/>
    <property type="evidence" value="ECO:0007669"/>
    <property type="project" value="TreeGrafter"/>
</dbReference>
<dbReference type="SUPFAM" id="SSF56529">
    <property type="entry name" value="FAH"/>
    <property type="match status" value="1"/>
</dbReference>
<dbReference type="RefSeq" id="WP_108620826.1">
    <property type="nucleotide sequence ID" value="NZ_CP028901.1"/>
</dbReference>
<sequence>MAGIDTLVDALVAARARHEPCDQLLLDGTLVTVADSYAVQKQVAQRMGWLTTPCPAYWKSGGPSREAVLTHAMLPESGVWESPASASADLFFTPEIEAEIALRLAEDVTPESAQKLESGVTDHLVDSMTVSIEVVDSRWRQGRTVSALYALADMQSHGALVLGEWVPYIRRDWSAQTCSVKIGQRKAAIFTGTHPLQDPLWGLAQWLRHATSQFGTVPAGTVVTTGTWCGLLPVSAGQAVQVEFAGVGQSSLQL</sequence>
<dbReference type="InterPro" id="IPR050772">
    <property type="entry name" value="Hydratase-Decarb/MhpD_sf"/>
</dbReference>
<dbReference type="Pfam" id="PF01557">
    <property type="entry name" value="FAA_hydrolase"/>
    <property type="match status" value="1"/>
</dbReference>
<dbReference type="EMBL" id="CP028901">
    <property type="protein sequence ID" value="AWB33397.1"/>
    <property type="molecule type" value="Genomic_DNA"/>
</dbReference>
<dbReference type="InterPro" id="IPR011234">
    <property type="entry name" value="Fumarylacetoacetase-like_C"/>
</dbReference>
<dbReference type="PANTHER" id="PTHR30143:SF0">
    <property type="entry name" value="2-KETO-4-PENTENOATE HYDRATASE"/>
    <property type="match status" value="1"/>
</dbReference>
<evidence type="ECO:0000313" key="3">
    <source>
        <dbReference type="EMBL" id="AWB33397.1"/>
    </source>
</evidence>
<dbReference type="AlphaFoldDB" id="A0A2R4XHV5"/>
<evidence type="ECO:0000313" key="4">
    <source>
        <dbReference type="Proteomes" id="UP000244571"/>
    </source>
</evidence>
<dbReference type="GO" id="GO:0005737">
    <property type="term" value="C:cytoplasm"/>
    <property type="evidence" value="ECO:0007669"/>
    <property type="project" value="TreeGrafter"/>
</dbReference>
<protein>
    <submittedName>
        <fullName evidence="3">2-keto-4-pentenoate hydratase</fullName>
    </submittedName>
</protein>
<proteinExistence type="predicted"/>
<feature type="domain" description="Fumarylacetoacetase-like C-terminal" evidence="2">
    <location>
        <begin position="94"/>
        <end position="249"/>
    </location>
</feature>
<dbReference type="InterPro" id="IPR036663">
    <property type="entry name" value="Fumarylacetoacetase_C_sf"/>
</dbReference>
<keyword evidence="4" id="KW-1185">Reference proteome</keyword>
<keyword evidence="1" id="KW-0456">Lyase</keyword>
<dbReference type="KEGG" id="boz:DBV39_06405"/>
<name>A0A2R4XHV5_9BURK</name>